<dbReference type="SUPFAM" id="SSF56601">
    <property type="entry name" value="beta-lactamase/transpeptidase-like"/>
    <property type="match status" value="1"/>
</dbReference>
<dbReference type="GO" id="GO:0008658">
    <property type="term" value="F:penicillin binding"/>
    <property type="evidence" value="ECO:0007669"/>
    <property type="project" value="InterPro"/>
</dbReference>
<dbReference type="Proteomes" id="UP000823597">
    <property type="component" value="Unassembled WGS sequence"/>
</dbReference>
<keyword evidence="4" id="KW-0812">Transmembrane</keyword>
<dbReference type="GO" id="GO:0071555">
    <property type="term" value="P:cell wall organization"/>
    <property type="evidence" value="ECO:0007669"/>
    <property type="project" value="TreeGrafter"/>
</dbReference>
<evidence type="ECO:0000259" key="5">
    <source>
        <dbReference type="PROSITE" id="PS51178"/>
    </source>
</evidence>
<organism evidence="6 7">
    <name type="scientific">Candidatus Merdivivens pullistercoris</name>
    <dbReference type="NCBI Taxonomy" id="2840873"/>
    <lineage>
        <taxon>Bacteria</taxon>
        <taxon>Pseudomonadati</taxon>
        <taxon>Bacteroidota</taxon>
        <taxon>Bacteroidia</taxon>
        <taxon>Bacteroidales</taxon>
        <taxon>Muribaculaceae</taxon>
        <taxon>Muribaculaceae incertae sedis</taxon>
        <taxon>Candidatus Merdivivens</taxon>
    </lineage>
</organism>
<feature type="domain" description="PASTA" evidence="5">
    <location>
        <begin position="619"/>
        <end position="678"/>
    </location>
</feature>
<dbReference type="PANTHER" id="PTHR30627:SF1">
    <property type="entry name" value="PEPTIDOGLYCAN D,D-TRANSPEPTIDASE FTSI"/>
    <property type="match status" value="1"/>
</dbReference>
<name>A0A9D9I216_9BACT</name>
<dbReference type="Pfam" id="PF03793">
    <property type="entry name" value="PASTA"/>
    <property type="match status" value="1"/>
</dbReference>
<dbReference type="Gene3D" id="3.30.10.20">
    <property type="match status" value="1"/>
</dbReference>
<dbReference type="Pfam" id="PF00905">
    <property type="entry name" value="Transpeptidase"/>
    <property type="match status" value="1"/>
</dbReference>
<reference evidence="6" key="2">
    <citation type="journal article" date="2021" name="PeerJ">
        <title>Extensive microbial diversity within the chicken gut microbiome revealed by metagenomics and culture.</title>
        <authorList>
            <person name="Gilroy R."/>
            <person name="Ravi A."/>
            <person name="Getino M."/>
            <person name="Pursley I."/>
            <person name="Horton D.L."/>
            <person name="Alikhan N.F."/>
            <person name="Baker D."/>
            <person name="Gharbi K."/>
            <person name="Hall N."/>
            <person name="Watson M."/>
            <person name="Adriaenssens E.M."/>
            <person name="Foster-Nyarko E."/>
            <person name="Jarju S."/>
            <person name="Secka A."/>
            <person name="Antonio M."/>
            <person name="Oren A."/>
            <person name="Chaudhuri R.R."/>
            <person name="La Ragione R."/>
            <person name="Hildebrand F."/>
            <person name="Pallen M.J."/>
        </authorList>
    </citation>
    <scope>NUCLEOTIDE SEQUENCE</scope>
    <source>
        <strain evidence="6">10037</strain>
    </source>
</reference>
<keyword evidence="2" id="KW-0645">Protease</keyword>
<dbReference type="InterPro" id="IPR005543">
    <property type="entry name" value="PASTA_dom"/>
</dbReference>
<comment type="caution">
    <text evidence="6">The sequence shown here is derived from an EMBL/GenBank/DDBJ whole genome shotgun (WGS) entry which is preliminary data.</text>
</comment>
<dbReference type="InterPro" id="IPR036138">
    <property type="entry name" value="PBP_dimer_sf"/>
</dbReference>
<keyword evidence="2" id="KW-0378">Hydrolase</keyword>
<dbReference type="SMART" id="SM00740">
    <property type="entry name" value="PASTA"/>
    <property type="match status" value="1"/>
</dbReference>
<keyword evidence="4" id="KW-1133">Transmembrane helix</keyword>
<dbReference type="InterPro" id="IPR050515">
    <property type="entry name" value="Beta-lactam/transpept"/>
</dbReference>
<evidence type="ECO:0000256" key="3">
    <source>
        <dbReference type="ARBA" id="ARBA00023136"/>
    </source>
</evidence>
<evidence type="ECO:0000256" key="4">
    <source>
        <dbReference type="SAM" id="Phobius"/>
    </source>
</evidence>
<sequence length="686" mass="76423">MKSIKNTASPKRLLIIYCIMMCAAIVAIFRIAYLQIFYKPDESYGVKDKSEILEPTRGDILACDGRPIAVSSPRYDIHLDCKVAGDEQFEAGVDGLAESLAGLFKDKSKERYKSDLIKARREGKRYYSIGNRDISHDEMNLLKGFPIFNLGRGKGGVIIEKHDSRIYPYGKLARRTVGYVKDNAYSEGNNLIGLEGKFNYLLHGKEGSRYLRRTENNEWIPDLDREIVLPEDGEDIRTTIDIELQDIADKALRTKIDTVSSIEGGCVIIMEVETGAIRAMVNLGRTKKGELDEIYNYAISQTAEPGSVFKLAALVTLIEDGKADLRTTIKGNHGRWSYNGRVFTDEYIHNEEEVSLLWGFMKSSNQVFRQLVCDNYTGDEKEYVDKLYSYKLCEKFNFDIEGEGRAFIPVPGSANWSGSSLPSIAIGYNLNITPLHLVTFYNAIANDGKVMKPYLVEAIEQNGRVTKKLGPTVLNGKICSQKTIDSVKFALRTVVEKGTGSALRNAKCHVSGKTGTARQLVEYTDSRGKKVSKYIDPQGYKRHQATFVGFFPSEKPKYTAVVVVYSKKTRGNFYGGSWAAPVFREIVDKICTSSPEWGNVLQASASLPEAEERDIEIGKFDDYTIPDITGMGLSDALYLLENRGFKVTFDGEGIVVGQSPEAGSEGHEGQTIKIELGLSKGEQDEI</sequence>
<dbReference type="SUPFAM" id="SSF56519">
    <property type="entry name" value="Penicillin binding protein dimerisation domain"/>
    <property type="match status" value="1"/>
</dbReference>
<reference evidence="6" key="1">
    <citation type="submission" date="2020-10" db="EMBL/GenBank/DDBJ databases">
        <authorList>
            <person name="Gilroy R."/>
        </authorList>
    </citation>
    <scope>NUCLEOTIDE SEQUENCE</scope>
    <source>
        <strain evidence="6">10037</strain>
    </source>
</reference>
<feature type="transmembrane region" description="Helical" evidence="4">
    <location>
        <begin position="12"/>
        <end position="33"/>
    </location>
</feature>
<dbReference type="InterPro" id="IPR001460">
    <property type="entry name" value="PCN-bd_Tpept"/>
</dbReference>
<proteinExistence type="predicted"/>
<dbReference type="Gene3D" id="3.30.450.330">
    <property type="match status" value="1"/>
</dbReference>
<dbReference type="InterPro" id="IPR005311">
    <property type="entry name" value="PBP_dimer"/>
</dbReference>
<protein>
    <submittedName>
        <fullName evidence="6">Transpeptidase family protein</fullName>
    </submittedName>
</protein>
<dbReference type="Gene3D" id="3.90.1310.10">
    <property type="entry name" value="Penicillin-binding protein 2a (Domain 2)"/>
    <property type="match status" value="1"/>
</dbReference>
<dbReference type="CDD" id="cd06575">
    <property type="entry name" value="PASTA_Pbp2x-like_2"/>
    <property type="match status" value="1"/>
</dbReference>
<dbReference type="SUPFAM" id="SSF54184">
    <property type="entry name" value="Penicillin-binding protein 2x (pbp-2x), c-terminal domain"/>
    <property type="match status" value="1"/>
</dbReference>
<gene>
    <name evidence="6" type="ORF">IAB93_00955</name>
</gene>
<evidence type="ECO:0000313" key="6">
    <source>
        <dbReference type="EMBL" id="MBO8464549.1"/>
    </source>
</evidence>
<evidence type="ECO:0000256" key="1">
    <source>
        <dbReference type="ARBA" id="ARBA00004370"/>
    </source>
</evidence>
<accession>A0A9D9I216</accession>
<dbReference type="AlphaFoldDB" id="A0A9D9I216"/>
<dbReference type="EMBL" id="JADIME010000011">
    <property type="protein sequence ID" value="MBO8464549.1"/>
    <property type="molecule type" value="Genomic_DNA"/>
</dbReference>
<dbReference type="Pfam" id="PF03717">
    <property type="entry name" value="PBP_dimer"/>
    <property type="match status" value="1"/>
</dbReference>
<keyword evidence="2" id="KW-0121">Carboxypeptidase</keyword>
<dbReference type="InterPro" id="IPR012338">
    <property type="entry name" value="Beta-lactam/transpept-like"/>
</dbReference>
<dbReference type="PANTHER" id="PTHR30627">
    <property type="entry name" value="PEPTIDOGLYCAN D,D-TRANSPEPTIDASE"/>
    <property type="match status" value="1"/>
</dbReference>
<keyword evidence="3 4" id="KW-0472">Membrane</keyword>
<evidence type="ECO:0000256" key="2">
    <source>
        <dbReference type="ARBA" id="ARBA00022645"/>
    </source>
</evidence>
<comment type="subcellular location">
    <subcellularLocation>
        <location evidence="1">Membrane</location>
    </subcellularLocation>
</comment>
<dbReference type="PROSITE" id="PS51178">
    <property type="entry name" value="PASTA"/>
    <property type="match status" value="1"/>
</dbReference>
<dbReference type="Gene3D" id="3.40.710.10">
    <property type="entry name" value="DD-peptidase/beta-lactamase superfamily"/>
    <property type="match status" value="1"/>
</dbReference>
<evidence type="ECO:0000313" key="7">
    <source>
        <dbReference type="Proteomes" id="UP000823597"/>
    </source>
</evidence>
<dbReference type="GO" id="GO:0005886">
    <property type="term" value="C:plasma membrane"/>
    <property type="evidence" value="ECO:0007669"/>
    <property type="project" value="TreeGrafter"/>
</dbReference>
<dbReference type="GO" id="GO:0004180">
    <property type="term" value="F:carboxypeptidase activity"/>
    <property type="evidence" value="ECO:0007669"/>
    <property type="project" value="UniProtKB-KW"/>
</dbReference>